<reference evidence="1 2" key="1">
    <citation type="journal article" date="2010" name="Stand. Genomic Sci.">
        <title>Complete genome sequence of Vulcanisaeta distributa type strain (IC-017).</title>
        <authorList>
            <person name="Mavromatis K."/>
            <person name="Sikorski J."/>
            <person name="Pabst E."/>
            <person name="Teshima H."/>
            <person name="Lapidus A."/>
            <person name="Lucas S."/>
            <person name="Nolan M."/>
            <person name="Glavina Del Rio T."/>
            <person name="Cheng J.F."/>
            <person name="Bruce D."/>
            <person name="Goodwin L."/>
            <person name="Pitluck S."/>
            <person name="Liolios K."/>
            <person name="Ivanova N."/>
            <person name="Mikhailova N."/>
            <person name="Pati A."/>
            <person name="Chen A."/>
            <person name="Palaniappan K."/>
            <person name="Land M."/>
            <person name="Hauser L."/>
            <person name="Chang Y.J."/>
            <person name="Jeffries C.D."/>
            <person name="Rohde M."/>
            <person name="Spring S."/>
            <person name="Goker M."/>
            <person name="Wirth R."/>
            <person name="Woyke T."/>
            <person name="Bristow J."/>
            <person name="Eisen J.A."/>
            <person name="Markowitz V."/>
            <person name="Hugenholtz P."/>
            <person name="Klenk H.P."/>
            <person name="Kyrpides N.C."/>
        </authorList>
    </citation>
    <scope>NUCLEOTIDE SEQUENCE [LARGE SCALE GENOMIC DNA]</scope>
    <source>
        <strain evidence="2">DSM 14429 / JCM 11212 / NBRC 100878 / IC-017</strain>
    </source>
</reference>
<protein>
    <submittedName>
        <fullName evidence="1">Uncharacterized protein</fullName>
    </submittedName>
</protein>
<sequence>MRVLLDLGDKPLIVIGPPSSGKTTIITTLGLMRHKLMGSFITYMTHKSSDVIGAVMKPLIPWRCIRDNLFLILDSYEELSARPGISLLVSSAYRYKTYGNYVRYLRYLARSPRNVHALWLLGRIMLLHDIVTDQVIDNEAIKIATILNSRDIKGAYLATALIINSMCQQRTNNLLILDDITILPIREEALLRIIRMARGFTNIWMAMHSIGRLNLEDLNTPTIITSHSGPAKSLSRLKDILSRIKPGEALYMGFNEELKIEINEVRELRNKLLNESNSNP</sequence>
<dbReference type="KEGG" id="vdi:Vdis_1063"/>
<organism evidence="1 2">
    <name type="scientific">Vulcanisaeta distributa (strain DSM 14429 / JCM 11212 / NBRC 100878 / IC-017)</name>
    <dbReference type="NCBI Taxonomy" id="572478"/>
    <lineage>
        <taxon>Archaea</taxon>
        <taxon>Thermoproteota</taxon>
        <taxon>Thermoprotei</taxon>
        <taxon>Thermoproteales</taxon>
        <taxon>Thermoproteaceae</taxon>
        <taxon>Vulcanisaeta</taxon>
    </lineage>
</organism>
<dbReference type="SUPFAM" id="SSF52540">
    <property type="entry name" value="P-loop containing nucleoside triphosphate hydrolases"/>
    <property type="match status" value="1"/>
</dbReference>
<gene>
    <name evidence="1" type="ordered locus">Vdis_1063</name>
</gene>
<keyword evidence="2" id="KW-1185">Reference proteome</keyword>
<dbReference type="EMBL" id="CP002100">
    <property type="protein sequence ID" value="ADN50451.1"/>
    <property type="molecule type" value="Genomic_DNA"/>
</dbReference>
<dbReference type="Proteomes" id="UP000006681">
    <property type="component" value="Chromosome"/>
</dbReference>
<reference evidence="2" key="2">
    <citation type="journal article" date="2010" name="Stand. Genomic Sci.">
        <title>Complete genome sequence of Vulcanisaeta distributa type strain (IC-017T).</title>
        <authorList>
            <person name="Mavromatis K."/>
            <person name="Sikorski J."/>
            <person name="Pabst E."/>
            <person name="Teshima H."/>
            <person name="Lapidus A."/>
            <person name="Lucas S."/>
            <person name="Nolan M."/>
            <person name="Glavina Del Rio T."/>
            <person name="Cheng J."/>
            <person name="Bruce D."/>
            <person name="Goodwin L."/>
            <person name="Pitluck S."/>
            <person name="Liolios K."/>
            <person name="Ivanova N."/>
            <person name="Mikhailova N."/>
            <person name="Pati A."/>
            <person name="Chen A."/>
            <person name="Palaniappan K."/>
            <person name="Land M."/>
            <person name="Hauser L."/>
            <person name="Chang Y."/>
            <person name="Jeffries C."/>
            <person name="Rohde M."/>
            <person name="Spring S."/>
            <person name="Goker M."/>
            <person name="Wirth R."/>
            <person name="Woyke T."/>
            <person name="Bristow J."/>
            <person name="Eisen J."/>
            <person name="Markowitz V."/>
            <person name="Hugenholtz P."/>
            <person name="Klenk H."/>
            <person name="Kyrpides N."/>
        </authorList>
    </citation>
    <scope>NUCLEOTIDE SEQUENCE [LARGE SCALE GENOMIC DNA]</scope>
    <source>
        <strain evidence="2">DSM 14429 / JCM 11212 / NBRC 100878 / IC-017</strain>
    </source>
</reference>
<proteinExistence type="predicted"/>
<dbReference type="InterPro" id="IPR027417">
    <property type="entry name" value="P-loop_NTPase"/>
</dbReference>
<evidence type="ECO:0000313" key="1">
    <source>
        <dbReference type="EMBL" id="ADN50451.1"/>
    </source>
</evidence>
<accession>E1QQF6</accession>
<dbReference type="AlphaFoldDB" id="E1QQF6"/>
<dbReference type="HOGENOM" id="CLU_992560_0_0_2"/>
<name>E1QQF6_VULDI</name>
<evidence type="ECO:0000313" key="2">
    <source>
        <dbReference type="Proteomes" id="UP000006681"/>
    </source>
</evidence>